<gene>
    <name evidence="1" type="ORF">PSYJA_46046</name>
</gene>
<dbReference type="HOGENOM" id="CLU_218526_0_0_6"/>
<evidence type="ECO:0008006" key="3">
    <source>
        <dbReference type="Google" id="ProtNLM"/>
    </source>
</evidence>
<feature type="non-terminal residue" evidence="1">
    <location>
        <position position="1"/>
    </location>
</feature>
<accession>F3G0P0</accession>
<organism evidence="1 2">
    <name type="scientific">Pseudomonas syringae pv. japonica str. M301072</name>
    <dbReference type="NCBI Taxonomy" id="629262"/>
    <lineage>
        <taxon>Bacteria</taxon>
        <taxon>Pseudomonadati</taxon>
        <taxon>Pseudomonadota</taxon>
        <taxon>Gammaproteobacteria</taxon>
        <taxon>Pseudomonadales</taxon>
        <taxon>Pseudomonadaceae</taxon>
        <taxon>Pseudomonas</taxon>
        <taxon>Pseudomonas syringae</taxon>
    </lineage>
</organism>
<feature type="non-terminal residue" evidence="1">
    <location>
        <position position="36"/>
    </location>
</feature>
<dbReference type="EMBL" id="AEAH01004349">
    <property type="protein sequence ID" value="EGH36032.1"/>
    <property type="molecule type" value="Genomic_DNA"/>
</dbReference>
<evidence type="ECO:0000313" key="1">
    <source>
        <dbReference type="EMBL" id="EGH36032.1"/>
    </source>
</evidence>
<protein>
    <recommendedName>
        <fullName evidence="3">Amino acid adenylation</fullName>
    </recommendedName>
</protein>
<comment type="caution">
    <text evidence="1">The sequence shown here is derived from an EMBL/GenBank/DDBJ whole genome shotgun (WGS) entry which is preliminary data.</text>
</comment>
<proteinExistence type="predicted"/>
<sequence length="36" mass="3955">DRLAYMMKDSGIGLLLTQAALLERLPVPPQVQSLCL</sequence>
<evidence type="ECO:0000313" key="2">
    <source>
        <dbReference type="Proteomes" id="UP000004471"/>
    </source>
</evidence>
<dbReference type="Proteomes" id="UP000004471">
    <property type="component" value="Unassembled WGS sequence"/>
</dbReference>
<name>F3G0P0_PSESX</name>
<reference evidence="1 2" key="1">
    <citation type="journal article" date="2011" name="PLoS Pathog.">
        <title>Dynamic evolution of pathogenicity revealed by sequencing and comparative genomics of 19 Pseudomonas syringae isolates.</title>
        <authorList>
            <person name="Baltrus D.A."/>
            <person name="Nishimura M.T."/>
            <person name="Romanchuk A."/>
            <person name="Chang J.H."/>
            <person name="Mukhtar M.S."/>
            <person name="Cherkis K."/>
            <person name="Roach J."/>
            <person name="Grant S.R."/>
            <person name="Jones C.D."/>
            <person name="Dangl J.L."/>
        </authorList>
    </citation>
    <scope>NUCLEOTIDE SEQUENCE [LARGE SCALE GENOMIC DNA]</scope>
    <source>
        <strain evidence="2">M301072PT</strain>
    </source>
</reference>
<dbReference type="AlphaFoldDB" id="F3G0P0"/>